<dbReference type="SUPFAM" id="SSF49265">
    <property type="entry name" value="Fibronectin type III"/>
    <property type="match status" value="1"/>
</dbReference>
<dbReference type="Proteomes" id="UP001460270">
    <property type="component" value="Unassembled WGS sequence"/>
</dbReference>
<reference evidence="4" key="1">
    <citation type="submission" date="2024-04" db="EMBL/GenBank/DDBJ databases">
        <title>Salinicola lusitanus LLJ914,a marine bacterium isolated from the Okinawa Trough.</title>
        <authorList>
            <person name="Li J."/>
        </authorList>
    </citation>
    <scope>NUCLEOTIDE SEQUENCE [LARGE SCALE GENOMIC DNA]</scope>
</reference>
<protein>
    <recommendedName>
        <fullName evidence="5">Type I cytokine receptor cytokine-binding domain-containing protein</fullName>
    </recommendedName>
</protein>
<keyword evidence="1" id="KW-1133">Transmembrane helix</keyword>
<keyword evidence="2" id="KW-0732">Signal</keyword>
<evidence type="ECO:0000256" key="2">
    <source>
        <dbReference type="SAM" id="SignalP"/>
    </source>
</evidence>
<feature type="signal peptide" evidence="2">
    <location>
        <begin position="1"/>
        <end position="21"/>
    </location>
</feature>
<keyword evidence="4" id="KW-1185">Reference proteome</keyword>
<dbReference type="CDD" id="cd00063">
    <property type="entry name" value="FN3"/>
    <property type="match status" value="1"/>
</dbReference>
<evidence type="ECO:0008006" key="5">
    <source>
        <dbReference type="Google" id="ProtNLM"/>
    </source>
</evidence>
<dbReference type="Gene3D" id="2.60.40.10">
    <property type="entry name" value="Immunoglobulins"/>
    <property type="match status" value="1"/>
</dbReference>
<comment type="caution">
    <text evidence="3">The sequence shown here is derived from an EMBL/GenBank/DDBJ whole genome shotgun (WGS) entry which is preliminary data.</text>
</comment>
<evidence type="ECO:0000313" key="3">
    <source>
        <dbReference type="EMBL" id="KAK7910135.1"/>
    </source>
</evidence>
<keyword evidence="1" id="KW-0812">Transmembrane</keyword>
<evidence type="ECO:0000313" key="4">
    <source>
        <dbReference type="Proteomes" id="UP001460270"/>
    </source>
</evidence>
<gene>
    <name evidence="3" type="ORF">WMY93_014819</name>
</gene>
<dbReference type="InterPro" id="IPR036116">
    <property type="entry name" value="FN3_sf"/>
</dbReference>
<evidence type="ECO:0000256" key="1">
    <source>
        <dbReference type="SAM" id="Phobius"/>
    </source>
</evidence>
<feature type="transmembrane region" description="Helical" evidence="1">
    <location>
        <begin position="297"/>
        <end position="320"/>
    </location>
</feature>
<dbReference type="InterPro" id="IPR013783">
    <property type="entry name" value="Ig-like_fold"/>
</dbReference>
<accession>A0AAW0P293</accession>
<dbReference type="EMBL" id="JBBPFD010000010">
    <property type="protein sequence ID" value="KAK7910135.1"/>
    <property type="molecule type" value="Genomic_DNA"/>
</dbReference>
<organism evidence="3 4">
    <name type="scientific">Mugilogobius chulae</name>
    <name type="common">yellowstripe goby</name>
    <dbReference type="NCBI Taxonomy" id="88201"/>
    <lineage>
        <taxon>Eukaryota</taxon>
        <taxon>Metazoa</taxon>
        <taxon>Chordata</taxon>
        <taxon>Craniata</taxon>
        <taxon>Vertebrata</taxon>
        <taxon>Euteleostomi</taxon>
        <taxon>Actinopterygii</taxon>
        <taxon>Neopterygii</taxon>
        <taxon>Teleostei</taxon>
        <taxon>Neoteleostei</taxon>
        <taxon>Acanthomorphata</taxon>
        <taxon>Gobiaria</taxon>
        <taxon>Gobiiformes</taxon>
        <taxon>Gobioidei</taxon>
        <taxon>Gobiidae</taxon>
        <taxon>Gobionellinae</taxon>
        <taxon>Mugilogobius</taxon>
    </lineage>
</organism>
<proteinExistence type="predicted"/>
<name>A0AAW0P293_9GOBI</name>
<sequence>MTGHLHYVGFLLCCSLTSVSSIKVFPPQNVTLGWTDGLYQQLFWTPPKHSEANCSYQVNSTIRGGKEYPSTKTQTSPPWDEYRVMNGGFVNISIQTVCDGTKSDPVIVTVDDPDLHLSCLILSSSLTRCSWKPPSSAVDIRFFYNLEDPNSDDSIPTPPLQECPLYTNGTTCDLQMKPTQELKVLLNGTANTRTIRNIYQFSSLQLRLRPLNWTIRESKEQFHISWTAPEFDLDWKYIIKYIVCNETLKKEVPSGLSAELDRMPDCSYQISVRAVTVNGVTEWTTFRRFDAVPSSNFMPLAVVLIPLSMALLVILFLMWCMKNKRKMFPKVPQPNPELFKDILNNNNKVYIPDFYSPSMEEECHVTLVVDPKLVKT</sequence>
<dbReference type="InterPro" id="IPR003961">
    <property type="entry name" value="FN3_dom"/>
</dbReference>
<feature type="chain" id="PRO_5043833275" description="Type I cytokine receptor cytokine-binding domain-containing protein" evidence="2">
    <location>
        <begin position="22"/>
        <end position="376"/>
    </location>
</feature>
<dbReference type="AlphaFoldDB" id="A0AAW0P293"/>
<keyword evidence="1" id="KW-0472">Membrane</keyword>